<accession>A0A0D1BT25</accession>
<dbReference type="NCBIfam" id="TIGR00550">
    <property type="entry name" value="nadA"/>
    <property type="match status" value="1"/>
</dbReference>
<proteinExistence type="predicted"/>
<keyword evidence="6" id="KW-0662">Pyridine nucleotide biosynthesis</keyword>
<dbReference type="InterPro" id="IPR036094">
    <property type="entry name" value="NadA_sf"/>
</dbReference>
<dbReference type="UniPathway" id="UPA00253">
    <property type="reaction ID" value="UER00327"/>
</dbReference>
<dbReference type="PANTHER" id="PTHR30573:SF0">
    <property type="entry name" value="QUINOLINATE SYNTHASE, CHLOROPLASTIC"/>
    <property type="match status" value="1"/>
</dbReference>
<dbReference type="PANTHER" id="PTHR30573">
    <property type="entry name" value="QUINOLINATE SYNTHETASE A"/>
    <property type="match status" value="1"/>
</dbReference>
<gene>
    <name evidence="12" type="ORF">N495_07600</name>
</gene>
<dbReference type="RefSeq" id="WP_003486579.1">
    <property type="nucleotide sequence ID" value="NZ_JXSU01000007.1"/>
</dbReference>
<evidence type="ECO:0000256" key="11">
    <source>
        <dbReference type="NCBIfam" id="TIGR00550"/>
    </source>
</evidence>
<dbReference type="Gene3D" id="3.40.50.10800">
    <property type="entry name" value="NadA-like"/>
    <property type="match status" value="3"/>
</dbReference>
<organism evidence="12 13">
    <name type="scientific">Clostridium botulinum B2 450</name>
    <dbReference type="NCBI Taxonomy" id="1379739"/>
    <lineage>
        <taxon>Bacteria</taxon>
        <taxon>Bacillati</taxon>
        <taxon>Bacillota</taxon>
        <taxon>Clostridia</taxon>
        <taxon>Eubacteriales</taxon>
        <taxon>Clostridiaceae</taxon>
        <taxon>Clostridium</taxon>
    </lineage>
</organism>
<dbReference type="SUPFAM" id="SSF142754">
    <property type="entry name" value="NadA-like"/>
    <property type="match status" value="1"/>
</dbReference>
<keyword evidence="7" id="KW-0808">Transferase</keyword>
<keyword evidence="9" id="KW-0408">Iron</keyword>
<keyword evidence="4" id="KW-0004">4Fe-4S</keyword>
<reference evidence="12 13" key="1">
    <citation type="submission" date="2014-06" db="EMBL/GenBank/DDBJ databases">
        <title>Genome characterization of distinct group I Clostridium botulinum lineages.</title>
        <authorList>
            <person name="Giordani F."/>
            <person name="Anselmo A."/>
            <person name="Fillo S."/>
            <person name="Palozzi A.M."/>
            <person name="Fortunato A."/>
            <person name="Gentile B."/>
            <person name="Ciammaruconi A."/>
            <person name="Anniballi F."/>
            <person name="De Medici D."/>
            <person name="Lista F."/>
        </authorList>
    </citation>
    <scope>NUCLEOTIDE SEQUENCE [LARGE SCALE GENOMIC DNA]</scope>
    <source>
        <strain evidence="12 13">B2 450</strain>
    </source>
</reference>
<dbReference type="OrthoDB" id="9801204at2"/>
<evidence type="ECO:0000256" key="9">
    <source>
        <dbReference type="ARBA" id="ARBA00023004"/>
    </source>
</evidence>
<dbReference type="EMBL" id="JXSU01000007">
    <property type="protein sequence ID" value="KIS23460.1"/>
    <property type="molecule type" value="Genomic_DNA"/>
</dbReference>
<evidence type="ECO:0000256" key="6">
    <source>
        <dbReference type="ARBA" id="ARBA00022642"/>
    </source>
</evidence>
<dbReference type="GO" id="GO:0051539">
    <property type="term" value="F:4 iron, 4 sulfur cluster binding"/>
    <property type="evidence" value="ECO:0007669"/>
    <property type="project" value="UniProtKB-KW"/>
</dbReference>
<dbReference type="Proteomes" id="UP000032250">
    <property type="component" value="Unassembled WGS sequence"/>
</dbReference>
<evidence type="ECO:0000256" key="10">
    <source>
        <dbReference type="ARBA" id="ARBA00023014"/>
    </source>
</evidence>
<evidence type="ECO:0000256" key="1">
    <source>
        <dbReference type="ARBA" id="ARBA00001966"/>
    </source>
</evidence>
<dbReference type="Pfam" id="PF02445">
    <property type="entry name" value="NadA"/>
    <property type="match status" value="1"/>
</dbReference>
<dbReference type="EC" id="2.5.1.72" evidence="3 11"/>
<keyword evidence="5" id="KW-0963">Cytoplasm</keyword>
<dbReference type="GO" id="GO:0034628">
    <property type="term" value="P:'de novo' NAD+ biosynthetic process from L-aspartate"/>
    <property type="evidence" value="ECO:0007669"/>
    <property type="project" value="TreeGrafter"/>
</dbReference>
<protein>
    <recommendedName>
        <fullName evidence="3 11">Quinolinate synthase</fullName>
        <ecNumber evidence="3 11">2.5.1.72</ecNumber>
    </recommendedName>
</protein>
<evidence type="ECO:0000256" key="4">
    <source>
        <dbReference type="ARBA" id="ARBA00022485"/>
    </source>
</evidence>
<evidence type="ECO:0000256" key="2">
    <source>
        <dbReference type="ARBA" id="ARBA00005065"/>
    </source>
</evidence>
<sequence>MRTNLKDKIAYLKRERNAIILAHYYQKPEIQDIADAVGDSYYLSKIAKDCSESTILFCGVKFMAESAKILSPDKTILLPVFDAGCPMADMVSKKDVLSLRENHPDAKIVCYINSSAEVKSVCDVCCTSSNAINIIKNLQEKKIIFIPDKNLGEYVQSQIPDKEIILWNGFCITHHKVRLEEIEKIKSLHTNIKVLCHGECKKEIRHASDLVGSTGDIIKFATESNDKKFLIVTEEGILYQLKIKNPEKQFYFPEEGMNCVNMKKTSLKNVYDSLLNLNYKIELDESLRLKAYDALINMHTLGGK</sequence>
<comment type="caution">
    <text evidence="12">The sequence shown here is derived from an EMBL/GenBank/DDBJ whole genome shotgun (WGS) entry which is preliminary data.</text>
</comment>
<evidence type="ECO:0000256" key="8">
    <source>
        <dbReference type="ARBA" id="ARBA00022723"/>
    </source>
</evidence>
<keyword evidence="8" id="KW-0479">Metal-binding</keyword>
<evidence type="ECO:0000256" key="3">
    <source>
        <dbReference type="ARBA" id="ARBA00012669"/>
    </source>
</evidence>
<evidence type="ECO:0000313" key="12">
    <source>
        <dbReference type="EMBL" id="KIS23460.1"/>
    </source>
</evidence>
<dbReference type="PATRIC" id="fig|1379739.3.peg.1865"/>
<name>A0A0D1BT25_CLOBO</name>
<dbReference type="NCBIfam" id="NF006878">
    <property type="entry name" value="PRK09375.1-2"/>
    <property type="match status" value="1"/>
</dbReference>
<comment type="pathway">
    <text evidence="2">Cofactor biosynthesis; NAD(+) biosynthesis; quinolinate from iminoaspartate: step 1/1.</text>
</comment>
<dbReference type="GO" id="GO:0008987">
    <property type="term" value="F:quinolinate synthetase A activity"/>
    <property type="evidence" value="ECO:0007669"/>
    <property type="project" value="UniProtKB-UniRule"/>
</dbReference>
<evidence type="ECO:0000256" key="5">
    <source>
        <dbReference type="ARBA" id="ARBA00022490"/>
    </source>
</evidence>
<dbReference type="GO" id="GO:0046872">
    <property type="term" value="F:metal ion binding"/>
    <property type="evidence" value="ECO:0007669"/>
    <property type="project" value="UniProtKB-KW"/>
</dbReference>
<evidence type="ECO:0000256" key="7">
    <source>
        <dbReference type="ARBA" id="ARBA00022679"/>
    </source>
</evidence>
<keyword evidence="10" id="KW-0411">Iron-sulfur</keyword>
<dbReference type="InterPro" id="IPR003473">
    <property type="entry name" value="NadA"/>
</dbReference>
<dbReference type="GO" id="GO:0005829">
    <property type="term" value="C:cytosol"/>
    <property type="evidence" value="ECO:0007669"/>
    <property type="project" value="TreeGrafter"/>
</dbReference>
<comment type="cofactor">
    <cofactor evidence="1">
        <name>[4Fe-4S] cluster</name>
        <dbReference type="ChEBI" id="CHEBI:49883"/>
    </cofactor>
</comment>
<dbReference type="FunFam" id="3.40.50.10800:FF:000003">
    <property type="entry name" value="Quinolinate synthase A"/>
    <property type="match status" value="1"/>
</dbReference>
<evidence type="ECO:0000313" key="13">
    <source>
        <dbReference type="Proteomes" id="UP000032250"/>
    </source>
</evidence>
<dbReference type="AlphaFoldDB" id="A0A0D1BT25"/>
<dbReference type="HOGENOM" id="CLU_047382_0_0_9"/>